<name>A0A177CR58_9PLEO</name>
<dbReference type="AlphaFoldDB" id="A0A177CR58"/>
<evidence type="ECO:0000256" key="1">
    <source>
        <dbReference type="SAM" id="MobiDB-lite"/>
    </source>
</evidence>
<keyword evidence="3" id="KW-1185">Reference proteome</keyword>
<feature type="region of interest" description="Disordered" evidence="1">
    <location>
        <begin position="1"/>
        <end position="24"/>
    </location>
</feature>
<dbReference type="Proteomes" id="UP000077069">
    <property type="component" value="Unassembled WGS sequence"/>
</dbReference>
<organism evidence="2 3">
    <name type="scientific">Paraphaeosphaeria sporulosa</name>
    <dbReference type="NCBI Taxonomy" id="1460663"/>
    <lineage>
        <taxon>Eukaryota</taxon>
        <taxon>Fungi</taxon>
        <taxon>Dikarya</taxon>
        <taxon>Ascomycota</taxon>
        <taxon>Pezizomycotina</taxon>
        <taxon>Dothideomycetes</taxon>
        <taxon>Pleosporomycetidae</taxon>
        <taxon>Pleosporales</taxon>
        <taxon>Massarineae</taxon>
        <taxon>Didymosphaeriaceae</taxon>
        <taxon>Paraphaeosphaeria</taxon>
    </lineage>
</organism>
<sequence>MSDFSLESPGDGSSETQSSRGGEHMFDCYRGTKLTILGVMIPTDRVTKTAIGLDAINANLKNGPIEDTAEKLQGLVDFFNPTHDLAVVEDDPVFDNRANFLRLRRRSPPKLPPSLHACLPMMPTPKKIVTHWDSMEHQRSNDKKPFEDCIANIEDTVEVARKIVPRVAANITALSNTAEDHTDMLRRLGAFVHVLRTPHDGTTTATNEDIKTIDKTASSIRKIAKDDVSDVSRQLQKIEKSVEYVDAGLSTIGKKVAENVADSIKHNIEIAATIQAMHDLADSMSSQLSIIQEQVVDDKTNEEIAAVSTQLERFGSTATSKLTKIEEEVGNVALHIANVAQNQVSYSSAMDKM</sequence>
<feature type="compositionally biased region" description="Polar residues" evidence="1">
    <location>
        <begin position="11"/>
        <end position="20"/>
    </location>
</feature>
<dbReference type="EMBL" id="KV441549">
    <property type="protein sequence ID" value="OAG09995.1"/>
    <property type="molecule type" value="Genomic_DNA"/>
</dbReference>
<accession>A0A177CR58</accession>
<gene>
    <name evidence="2" type="ORF">CC84DRAFT_1236020</name>
</gene>
<evidence type="ECO:0000313" key="2">
    <source>
        <dbReference type="EMBL" id="OAG09995.1"/>
    </source>
</evidence>
<dbReference type="GeneID" id="28767358"/>
<dbReference type="InParanoid" id="A0A177CR58"/>
<dbReference type="RefSeq" id="XP_018040360.1">
    <property type="nucleotide sequence ID" value="XM_018183872.1"/>
</dbReference>
<evidence type="ECO:0000313" key="3">
    <source>
        <dbReference type="Proteomes" id="UP000077069"/>
    </source>
</evidence>
<proteinExistence type="predicted"/>
<reference evidence="2 3" key="1">
    <citation type="submission" date="2016-05" db="EMBL/GenBank/DDBJ databases">
        <title>Comparative analysis of secretome profiles of manganese(II)-oxidizing ascomycete fungi.</title>
        <authorList>
            <consortium name="DOE Joint Genome Institute"/>
            <person name="Zeiner C.A."/>
            <person name="Purvine S.O."/>
            <person name="Zink E.M."/>
            <person name="Wu S."/>
            <person name="Pasa-Tolic L."/>
            <person name="Chaput D.L."/>
            <person name="Haridas S."/>
            <person name="Grigoriev I.V."/>
            <person name="Santelli C.M."/>
            <person name="Hansel C.M."/>
        </authorList>
    </citation>
    <scope>NUCLEOTIDE SEQUENCE [LARGE SCALE GENOMIC DNA]</scope>
    <source>
        <strain evidence="2 3">AP3s5-JAC2a</strain>
    </source>
</reference>
<protein>
    <submittedName>
        <fullName evidence="2">Uncharacterized protein</fullName>
    </submittedName>
</protein>